<keyword evidence="1" id="KW-1133">Transmembrane helix</keyword>
<feature type="transmembrane region" description="Helical" evidence="1">
    <location>
        <begin position="86"/>
        <end position="104"/>
    </location>
</feature>
<sequence>MPTAPPTLTLHARADDVRVARLAALAVALSLIDAGIPTPLPGLKPGLANIVTLLALTRFGWQVAVSVSLLRIFAASLLLGSLFTPGFFLSLTGGLCSLLGLGLAHRLLPGRWFGAVSLSLIAAFCHIAGQLALARLWLIPSDGILYFVPPFALAASLTGLVNGLACAALLRQPPSPQEPDTP</sequence>
<evidence type="ECO:0000313" key="3">
    <source>
        <dbReference type="Proteomes" id="UP000247555"/>
    </source>
</evidence>
<dbReference type="PIRSF" id="PIRSF027391">
    <property type="entry name" value="Hpre_diP_synt_I"/>
    <property type="match status" value="1"/>
</dbReference>
<accession>A0A318KT75</accession>
<feature type="transmembrane region" description="Helical" evidence="1">
    <location>
        <begin position="116"/>
        <end position="138"/>
    </location>
</feature>
<feature type="transmembrane region" description="Helical" evidence="1">
    <location>
        <begin position="144"/>
        <end position="170"/>
    </location>
</feature>
<proteinExistence type="predicted"/>
<dbReference type="RefSeq" id="WP_110390791.1">
    <property type="nucleotide sequence ID" value="NZ_QJKI01000009.1"/>
</dbReference>
<dbReference type="InterPro" id="IPR014535">
    <property type="entry name" value="Hpre_diP_synt_I"/>
</dbReference>
<protein>
    <submittedName>
        <fullName evidence="2">Heptaprenyl diphosphate synthase</fullName>
    </submittedName>
</protein>
<dbReference type="Pfam" id="PF07456">
    <property type="entry name" value="Hpre_diP_synt_I"/>
    <property type="match status" value="1"/>
</dbReference>
<name>A0A318KT75_9NEIS</name>
<reference evidence="2 3" key="1">
    <citation type="submission" date="2018-05" db="EMBL/GenBank/DDBJ databases">
        <title>Genomic Encyclopedia of Type Strains, Phase IV (KMG-IV): sequencing the most valuable type-strain genomes for metagenomic binning, comparative biology and taxonomic classification.</title>
        <authorList>
            <person name="Goeker M."/>
        </authorList>
    </citation>
    <scope>NUCLEOTIDE SEQUENCE [LARGE SCALE GENOMIC DNA]</scope>
    <source>
        <strain evidence="2 3">DSM 29661</strain>
    </source>
</reference>
<dbReference type="InterPro" id="IPR010898">
    <property type="entry name" value="Hpre_diP_synth_I"/>
</dbReference>
<comment type="caution">
    <text evidence="2">The sequence shown here is derived from an EMBL/GenBank/DDBJ whole genome shotgun (WGS) entry which is preliminary data.</text>
</comment>
<dbReference type="Proteomes" id="UP000247555">
    <property type="component" value="Unassembled WGS sequence"/>
</dbReference>
<keyword evidence="1" id="KW-0472">Membrane</keyword>
<evidence type="ECO:0000256" key="1">
    <source>
        <dbReference type="SAM" id="Phobius"/>
    </source>
</evidence>
<evidence type="ECO:0000313" key="2">
    <source>
        <dbReference type="EMBL" id="PXX78876.1"/>
    </source>
</evidence>
<dbReference type="Gene3D" id="1.10.1760.20">
    <property type="match status" value="1"/>
</dbReference>
<organism evidence="2 3">
    <name type="scientific">Rivihabitans pingtungensis</name>
    <dbReference type="NCBI Taxonomy" id="1054498"/>
    <lineage>
        <taxon>Bacteria</taxon>
        <taxon>Pseudomonadati</taxon>
        <taxon>Pseudomonadota</taxon>
        <taxon>Betaproteobacteria</taxon>
        <taxon>Neisseriales</taxon>
        <taxon>Aquaspirillaceae</taxon>
        <taxon>Rivihabitans</taxon>
    </lineage>
</organism>
<dbReference type="EMBL" id="QJKI01000009">
    <property type="protein sequence ID" value="PXX78876.1"/>
    <property type="molecule type" value="Genomic_DNA"/>
</dbReference>
<keyword evidence="1" id="KW-0812">Transmembrane</keyword>
<keyword evidence="3" id="KW-1185">Reference proteome</keyword>
<gene>
    <name evidence="2" type="ORF">DFR34_109100</name>
</gene>
<dbReference type="AlphaFoldDB" id="A0A318KT75"/>
<dbReference type="OrthoDB" id="9799095at2"/>